<dbReference type="PANTHER" id="PTHR31157">
    <property type="entry name" value="SCP DOMAIN-CONTAINING PROTEIN"/>
    <property type="match status" value="1"/>
</dbReference>
<sequence length="287" mass="30055">MKDWLSHSAGRTLPGSNISDEIDCIENEKRGRILFEASLARTAGGFRPIDQIRALWIFSGPSLIGLRAARGALPGVTGPGPGSLAEGIPCMVRTLSAAVLAALLTVATGPADAATTTWTWTWSTASRPVFGTSLTSPNFTSPKPAGASPGSATSPGTTTGTATVAASLQAALNRINSLRAQAGAGPLVFNAALNRAAQAFAEDMAAHNYFSHTGRDGSTPGQRLTAAGYDWSTYGENIAQGYADWNAAITGWMNSPGHRANMLNPNFREIGLGVKNRYYVQDFGARR</sequence>
<dbReference type="Gene3D" id="3.40.33.10">
    <property type="entry name" value="CAP"/>
    <property type="match status" value="1"/>
</dbReference>
<organism evidence="3 4">
    <name type="scientific">Benzoatithermus flavus</name>
    <dbReference type="NCBI Taxonomy" id="3108223"/>
    <lineage>
        <taxon>Bacteria</taxon>
        <taxon>Pseudomonadati</taxon>
        <taxon>Pseudomonadota</taxon>
        <taxon>Alphaproteobacteria</taxon>
        <taxon>Geminicoccales</taxon>
        <taxon>Geminicoccaceae</taxon>
        <taxon>Benzoatithermus</taxon>
    </lineage>
</organism>
<proteinExistence type="predicted"/>
<dbReference type="PANTHER" id="PTHR31157:SF1">
    <property type="entry name" value="SCP DOMAIN-CONTAINING PROTEIN"/>
    <property type="match status" value="1"/>
</dbReference>
<feature type="region of interest" description="Disordered" evidence="1">
    <location>
        <begin position="133"/>
        <end position="160"/>
    </location>
</feature>
<evidence type="ECO:0000256" key="1">
    <source>
        <dbReference type="SAM" id="MobiDB-lite"/>
    </source>
</evidence>
<dbReference type="InterPro" id="IPR035940">
    <property type="entry name" value="CAP_sf"/>
</dbReference>
<reference evidence="3 4" key="1">
    <citation type="submission" date="2024-01" db="EMBL/GenBank/DDBJ databases">
        <title>Multi-omics insights into the function and evolution of sodium benzoate biodegradation pathways in Benzoatithermus flavus gen. nov., sp. nov. from hot spring.</title>
        <authorList>
            <person name="Hu C.-J."/>
            <person name="Li W.-J."/>
        </authorList>
    </citation>
    <scope>NUCLEOTIDE SEQUENCE [LARGE SCALE GENOMIC DNA]</scope>
    <source>
        <strain evidence="3 4">SYSU G07066</strain>
    </source>
</reference>
<dbReference type="SMART" id="SM00198">
    <property type="entry name" value="SCP"/>
    <property type="match status" value="1"/>
</dbReference>
<protein>
    <submittedName>
        <fullName evidence="3">CAP domain-containing protein</fullName>
    </submittedName>
</protein>
<feature type="compositionally biased region" description="Low complexity" evidence="1">
    <location>
        <begin position="140"/>
        <end position="160"/>
    </location>
</feature>
<accession>A0ABU8XVL6</accession>
<feature type="domain" description="SCP" evidence="2">
    <location>
        <begin position="166"/>
        <end position="284"/>
    </location>
</feature>
<dbReference type="InterPro" id="IPR014044">
    <property type="entry name" value="CAP_dom"/>
</dbReference>
<comment type="caution">
    <text evidence="3">The sequence shown here is derived from an EMBL/GenBank/DDBJ whole genome shotgun (WGS) entry which is preliminary data.</text>
</comment>
<evidence type="ECO:0000313" key="4">
    <source>
        <dbReference type="Proteomes" id="UP001375743"/>
    </source>
</evidence>
<dbReference type="Proteomes" id="UP001375743">
    <property type="component" value="Unassembled WGS sequence"/>
</dbReference>
<evidence type="ECO:0000313" key="3">
    <source>
        <dbReference type="EMBL" id="MEK0085221.1"/>
    </source>
</evidence>
<evidence type="ECO:0000259" key="2">
    <source>
        <dbReference type="SMART" id="SM00198"/>
    </source>
</evidence>
<keyword evidence="4" id="KW-1185">Reference proteome</keyword>
<dbReference type="SUPFAM" id="SSF55797">
    <property type="entry name" value="PR-1-like"/>
    <property type="match status" value="1"/>
</dbReference>
<gene>
    <name evidence="3" type="ORF">U1T56_18880</name>
</gene>
<dbReference type="RefSeq" id="WP_418161070.1">
    <property type="nucleotide sequence ID" value="NZ_JBBLZC010000023.1"/>
</dbReference>
<dbReference type="EMBL" id="JBBLZC010000023">
    <property type="protein sequence ID" value="MEK0085221.1"/>
    <property type="molecule type" value="Genomic_DNA"/>
</dbReference>
<dbReference type="CDD" id="cd05379">
    <property type="entry name" value="CAP_bacterial"/>
    <property type="match status" value="1"/>
</dbReference>
<dbReference type="Pfam" id="PF00188">
    <property type="entry name" value="CAP"/>
    <property type="match status" value="1"/>
</dbReference>
<name>A0ABU8XVL6_9PROT</name>